<accession>D5EPQ1</accession>
<reference evidence="10 11" key="1">
    <citation type="journal article" date="2010" name="Stand. Genomic Sci.">
        <title>Complete genome sequence of Coraliomargarita akajimensis type strain (04OKA010-24).</title>
        <authorList>
            <person name="Mavromatis K."/>
            <person name="Abt B."/>
            <person name="Brambilla E."/>
            <person name="Lapidus A."/>
            <person name="Copeland A."/>
            <person name="Deshpande S."/>
            <person name="Nolan M."/>
            <person name="Lucas S."/>
            <person name="Tice H."/>
            <person name="Cheng J.F."/>
            <person name="Han C."/>
            <person name="Detter J.C."/>
            <person name="Woyke T."/>
            <person name="Goodwin L."/>
            <person name="Pitluck S."/>
            <person name="Held B."/>
            <person name="Brettin T."/>
            <person name="Tapia R."/>
            <person name="Ivanova N."/>
            <person name="Mikhailova N."/>
            <person name="Pati A."/>
            <person name="Liolios K."/>
            <person name="Chen A."/>
            <person name="Palaniappan K."/>
            <person name="Land M."/>
            <person name="Hauser L."/>
            <person name="Chang Y.J."/>
            <person name="Jeffries C.D."/>
            <person name="Rohde M."/>
            <person name="Goker M."/>
            <person name="Bristow J."/>
            <person name="Eisen J.A."/>
            <person name="Markowitz V."/>
            <person name="Hugenholtz P."/>
            <person name="Klenk H.P."/>
            <person name="Kyrpides N.C."/>
        </authorList>
    </citation>
    <scope>NUCLEOTIDE SEQUENCE [LARGE SCALE GENOMIC DNA]</scope>
    <source>
        <strain evidence="11">DSM 45221 / IAM 15411 / JCM 23193 / KCTC 12865</strain>
    </source>
</reference>
<keyword evidence="6 9" id="KW-0093">Biotin biosynthesis</keyword>
<gene>
    <name evidence="9" type="primary">bioA</name>
    <name evidence="10" type="ordered locus">Caka_0764</name>
</gene>
<dbReference type="PIRSF" id="PIRSF000521">
    <property type="entry name" value="Transaminase_4ab_Lys_Orn"/>
    <property type="match status" value="1"/>
</dbReference>
<dbReference type="SUPFAM" id="SSF53383">
    <property type="entry name" value="PLP-dependent transferases"/>
    <property type="match status" value="1"/>
</dbReference>
<evidence type="ECO:0000256" key="3">
    <source>
        <dbReference type="ARBA" id="ARBA00022576"/>
    </source>
</evidence>
<dbReference type="EMBL" id="CP001998">
    <property type="protein sequence ID" value="ADE53788.1"/>
    <property type="molecule type" value="Genomic_DNA"/>
</dbReference>
<dbReference type="KEGG" id="caa:Caka_0764"/>
<dbReference type="InterPro" id="IPR015422">
    <property type="entry name" value="PyrdxlP-dep_Trfase_small"/>
</dbReference>
<dbReference type="Proteomes" id="UP000000925">
    <property type="component" value="Chromosome"/>
</dbReference>
<dbReference type="OrthoDB" id="9807885at2"/>
<dbReference type="Pfam" id="PF00202">
    <property type="entry name" value="Aminotran_3"/>
    <property type="match status" value="1"/>
</dbReference>
<dbReference type="PROSITE" id="PS00600">
    <property type="entry name" value="AA_TRANSFER_CLASS_3"/>
    <property type="match status" value="1"/>
</dbReference>
<evidence type="ECO:0000256" key="4">
    <source>
        <dbReference type="ARBA" id="ARBA00022679"/>
    </source>
</evidence>
<keyword evidence="3 9" id="KW-0032">Aminotransferase</keyword>
<feature type="modified residue" description="N6-(pyridoxal phosphate)lysine" evidence="9">
    <location>
        <position position="283"/>
    </location>
</feature>
<dbReference type="eggNOG" id="COG0161">
    <property type="taxonomic scope" value="Bacteria"/>
</dbReference>
<evidence type="ECO:0000313" key="10">
    <source>
        <dbReference type="EMBL" id="ADE53788.1"/>
    </source>
</evidence>
<keyword evidence="7 9" id="KW-0663">Pyridoxal phosphate</keyword>
<dbReference type="UniPathway" id="UPA00078">
    <property type="reaction ID" value="UER00160"/>
</dbReference>
<dbReference type="GO" id="GO:0005737">
    <property type="term" value="C:cytoplasm"/>
    <property type="evidence" value="ECO:0007669"/>
    <property type="project" value="UniProtKB-SubCell"/>
</dbReference>
<comment type="subcellular location">
    <subcellularLocation>
        <location evidence="9">Cytoplasm</location>
    </subcellularLocation>
</comment>
<keyword evidence="11" id="KW-1185">Reference proteome</keyword>
<feature type="binding site" evidence="9">
    <location>
        <position position="283"/>
    </location>
    <ligand>
        <name>substrate</name>
    </ligand>
</feature>
<dbReference type="EC" id="2.6.1.62" evidence="9"/>
<dbReference type="RefSeq" id="WP_013042512.1">
    <property type="nucleotide sequence ID" value="NC_014008.1"/>
</dbReference>
<feature type="binding site" evidence="9">
    <location>
        <position position="254"/>
    </location>
    <ligand>
        <name>pyridoxal 5'-phosphate</name>
        <dbReference type="ChEBI" id="CHEBI:597326"/>
    </ligand>
</feature>
<evidence type="ECO:0000313" key="11">
    <source>
        <dbReference type="Proteomes" id="UP000000925"/>
    </source>
</evidence>
<comment type="caution">
    <text evidence="9">Lacks conserved residue(s) required for the propagation of feature annotation.</text>
</comment>
<dbReference type="PANTHER" id="PTHR42684:SF17">
    <property type="entry name" value="ADENOSYLMETHIONINE-8-AMINO-7-OXONONANOATE AMINOTRANSFERASE"/>
    <property type="match status" value="1"/>
</dbReference>
<feature type="binding site" evidence="9">
    <location>
        <position position="318"/>
    </location>
    <ligand>
        <name>substrate</name>
    </ligand>
</feature>
<evidence type="ECO:0000256" key="5">
    <source>
        <dbReference type="ARBA" id="ARBA00022691"/>
    </source>
</evidence>
<evidence type="ECO:0000256" key="7">
    <source>
        <dbReference type="ARBA" id="ARBA00022898"/>
    </source>
</evidence>
<keyword evidence="9" id="KW-0963">Cytoplasm</keyword>
<dbReference type="Gene3D" id="3.90.1150.10">
    <property type="entry name" value="Aspartate Aminotransferase, domain 1"/>
    <property type="match status" value="1"/>
</dbReference>
<dbReference type="InterPro" id="IPR005815">
    <property type="entry name" value="BioA"/>
</dbReference>
<name>D5EPQ1_CORAD</name>
<evidence type="ECO:0000256" key="8">
    <source>
        <dbReference type="ARBA" id="ARBA00048449"/>
    </source>
</evidence>
<feature type="binding site" evidence="9">
    <location>
        <position position="149"/>
    </location>
    <ligand>
        <name>substrate</name>
    </ligand>
</feature>
<sequence>MPDKRQLDQWDRRHAWHPFSQMQEYCTWPQLHVERGEGCWLWDTEGKRYLDTNASVWTNTFGHNDPELNAAVQQQLGKIAHSTYLGLSHPVGAELGRQLCERAPGSLNRVFFSDNGSNAIEIALKLSYQYWQLHGQPAKQRVIGMQGGYHGDTIGTMAAGQSGRFHERFANWFLDSWHFPAPACHEVNGRIQHATASESLQKLEAYLQTEADQIACLVIEPSVQGAAGMQQQPKGFLKSVEQLCRRFKVHLILDEVFVAFGRLGSLYACTQDAVEPDFLCLAKGISGGYVPLAATLVQDRIYEACLGSWTDDRTFFHGHTFTANPIGCAVALANLKKLEVLTDSGALARTIQDFGRKLSTLEAHPNVAQIRQRGLTAAIDLCPRPNESAWPIEARVGWQVCLAARRHELLVRPLGDSLLIVPPLIISTAELDFLVARIRETLDEVLSAPLTGPCQYCTLPTTEIIAGEFVCPQCSIERSSCCQEQD</sequence>
<organism evidence="10 11">
    <name type="scientific">Coraliomargarita akajimensis (strain DSM 45221 / IAM 15411 / JCM 23193 / KCTC 12865 / 04OKA010-24)</name>
    <dbReference type="NCBI Taxonomy" id="583355"/>
    <lineage>
        <taxon>Bacteria</taxon>
        <taxon>Pseudomonadati</taxon>
        <taxon>Verrucomicrobiota</taxon>
        <taxon>Opitutia</taxon>
        <taxon>Puniceicoccales</taxon>
        <taxon>Coraliomargaritaceae</taxon>
        <taxon>Coraliomargarita</taxon>
    </lineage>
</organism>
<dbReference type="NCBIfam" id="TIGR00508">
    <property type="entry name" value="bioA"/>
    <property type="match status" value="1"/>
</dbReference>
<comment type="subunit">
    <text evidence="9">Homodimer.</text>
</comment>
<feature type="binding site" evidence="9">
    <location>
        <position position="412"/>
    </location>
    <ligand>
        <name>substrate</name>
    </ligand>
</feature>
<dbReference type="PANTHER" id="PTHR42684">
    <property type="entry name" value="ADENOSYLMETHIONINE-8-AMINO-7-OXONONANOATE AMINOTRANSFERASE"/>
    <property type="match status" value="1"/>
</dbReference>
<dbReference type="InterPro" id="IPR015421">
    <property type="entry name" value="PyrdxlP-dep_Trfase_major"/>
</dbReference>
<feature type="binding site" evidence="9">
    <location>
        <begin position="116"/>
        <end position="117"/>
    </location>
    <ligand>
        <name>pyridoxal 5'-phosphate</name>
        <dbReference type="ChEBI" id="CHEBI:597326"/>
    </ligand>
</feature>
<dbReference type="STRING" id="583355.Caka_0764"/>
<comment type="function">
    <text evidence="9">Catalyzes the transfer of the alpha-amino group from S-adenosyl-L-methionine (SAM) to 7-keto-8-aminopelargonic acid (KAPA) to form 7,8-diaminopelargonic acid (DAPA). It is the only aminotransferase known to utilize SAM as an amino donor.</text>
</comment>
<comment type="cofactor">
    <cofactor evidence="1 9">
        <name>pyridoxal 5'-phosphate</name>
        <dbReference type="ChEBI" id="CHEBI:597326"/>
    </cofactor>
</comment>
<dbReference type="HOGENOM" id="CLU_016922_4_3_0"/>
<comment type="similarity">
    <text evidence="9">Belongs to the class-III pyridoxal-phosphate-dependent aminotransferase family. BioA subfamily.</text>
</comment>
<dbReference type="HAMAP" id="MF_00834">
    <property type="entry name" value="BioA"/>
    <property type="match status" value="1"/>
</dbReference>
<dbReference type="InterPro" id="IPR049704">
    <property type="entry name" value="Aminotrans_3_PPA_site"/>
</dbReference>
<feature type="site" description="Participates in the substrate recognition with KAPA and in a stacking interaction with the adenine ring of SAM" evidence="9">
    <location>
        <position position="19"/>
    </location>
</feature>
<comment type="pathway">
    <text evidence="2 9">Cofactor biosynthesis; biotin biosynthesis; 7,8-diaminononanoate from 8-amino-7-oxononanoate (SAM route): step 1/1.</text>
</comment>
<dbReference type="CDD" id="cd00610">
    <property type="entry name" value="OAT_like"/>
    <property type="match status" value="1"/>
</dbReference>
<proteinExistence type="inferred from homology"/>
<evidence type="ECO:0000256" key="2">
    <source>
        <dbReference type="ARBA" id="ARBA00005063"/>
    </source>
</evidence>
<evidence type="ECO:0000256" key="1">
    <source>
        <dbReference type="ARBA" id="ARBA00001933"/>
    </source>
</evidence>
<dbReference type="GO" id="GO:0004015">
    <property type="term" value="F:adenosylmethionine-8-amino-7-oxononanoate transaminase activity"/>
    <property type="evidence" value="ECO:0007669"/>
    <property type="project" value="UniProtKB-UniRule"/>
</dbReference>
<dbReference type="InterPro" id="IPR015424">
    <property type="entry name" value="PyrdxlP-dep_Trfase"/>
</dbReference>
<evidence type="ECO:0000256" key="6">
    <source>
        <dbReference type="ARBA" id="ARBA00022756"/>
    </source>
</evidence>
<dbReference type="InterPro" id="IPR005814">
    <property type="entry name" value="Aminotrans_3"/>
</dbReference>
<dbReference type="AlphaFoldDB" id="D5EPQ1"/>
<keyword evidence="5 9" id="KW-0949">S-adenosyl-L-methionine</keyword>
<feature type="binding site" evidence="9">
    <location>
        <begin position="319"/>
        <end position="320"/>
    </location>
    <ligand>
        <name>pyridoxal 5'-phosphate</name>
        <dbReference type="ChEBI" id="CHEBI:597326"/>
    </ligand>
</feature>
<comment type="catalytic activity">
    <reaction evidence="8 9">
        <text>(8S)-8-amino-7-oxononanoate + S-adenosyl-L-methionine = S-adenosyl-4-methylsulfanyl-2-oxobutanoate + (7R,8S)-7,8-diammoniononanoate</text>
        <dbReference type="Rhea" id="RHEA:16861"/>
        <dbReference type="ChEBI" id="CHEBI:16490"/>
        <dbReference type="ChEBI" id="CHEBI:59789"/>
        <dbReference type="ChEBI" id="CHEBI:149468"/>
        <dbReference type="ChEBI" id="CHEBI:149469"/>
        <dbReference type="EC" id="2.6.1.62"/>
    </reaction>
</comment>
<keyword evidence="4 9" id="KW-0808">Transferase</keyword>
<evidence type="ECO:0000256" key="9">
    <source>
        <dbReference type="HAMAP-Rule" id="MF_00834"/>
    </source>
</evidence>
<dbReference type="GO" id="GO:0009102">
    <property type="term" value="P:biotin biosynthetic process"/>
    <property type="evidence" value="ECO:0007669"/>
    <property type="project" value="UniProtKB-UniRule"/>
</dbReference>
<protein>
    <recommendedName>
        <fullName evidence="9">Adenosylmethionine-8-amino-7-oxononanoate aminotransferase</fullName>
        <ecNumber evidence="9">2.6.1.62</ecNumber>
    </recommendedName>
    <alternativeName>
        <fullName evidence="9">7,8-diamino-pelargonic acid aminotransferase</fullName>
        <shortName evidence="9">DAPA AT</shortName>
        <shortName evidence="9">DAPA aminotransferase</shortName>
    </alternativeName>
    <alternativeName>
        <fullName evidence="9">7,8-diaminononanoate synthase</fullName>
        <shortName evidence="9">DANS</shortName>
    </alternativeName>
    <alternativeName>
        <fullName evidence="9">Diaminopelargonic acid synthase</fullName>
    </alternativeName>
</protein>
<dbReference type="GO" id="GO:0030170">
    <property type="term" value="F:pyridoxal phosphate binding"/>
    <property type="evidence" value="ECO:0007669"/>
    <property type="project" value="UniProtKB-UniRule"/>
</dbReference>
<dbReference type="Gene3D" id="3.40.640.10">
    <property type="entry name" value="Type I PLP-dependent aspartate aminotransferase-like (Major domain)"/>
    <property type="match status" value="1"/>
</dbReference>